<dbReference type="EMBL" id="JAHXZI010000003">
    <property type="protein sequence ID" value="MBW6433444.1"/>
    <property type="molecule type" value="Genomic_DNA"/>
</dbReference>
<evidence type="ECO:0000313" key="1">
    <source>
        <dbReference type="EMBL" id="MBW6433444.1"/>
    </source>
</evidence>
<comment type="caution">
    <text evidence="1">The sequence shown here is derived from an EMBL/GenBank/DDBJ whole genome shotgun (WGS) entry which is preliminary data.</text>
</comment>
<evidence type="ECO:0000313" key="2">
    <source>
        <dbReference type="Proteomes" id="UP001519863"/>
    </source>
</evidence>
<accession>A0ABS7AY02</accession>
<sequence length="207" mass="22497">MGTTYETLLVAADFDATLDALCDLGVVGFLVPLTENRVAVLPPPGENSDTAPVRRIGAELSVALNCMTLAMSVFDSDLVSCYVIRDGEEIHSYFSRTDMLVKWYEENGELVAELDGIVYPADHEFAKGPRGDDPEMFAPFAVGPPDLDAIAAALRDQGSYAFTMVEDQHYEILEALGLPAGALTTSYWGFFPDEHPGAIELVLDELD</sequence>
<gene>
    <name evidence="1" type="ORF">KZ829_06770</name>
</gene>
<proteinExistence type="predicted"/>
<reference evidence="1 2" key="1">
    <citation type="journal article" date="2013" name="Antonie Van Leeuwenhoek">
        <title>Actinoplanes hulinensis sp. nov., a novel actinomycete isolated from soybean root (Glycine max (L.) Merr).</title>
        <authorList>
            <person name="Shen Y."/>
            <person name="Liu C."/>
            <person name="Wang X."/>
            <person name="Zhao J."/>
            <person name="Jia F."/>
            <person name="Zhang Y."/>
            <person name="Wang L."/>
            <person name="Yang D."/>
            <person name="Xiang W."/>
        </authorList>
    </citation>
    <scope>NUCLEOTIDE SEQUENCE [LARGE SCALE GENOMIC DNA]</scope>
    <source>
        <strain evidence="1 2">NEAU-M9</strain>
    </source>
</reference>
<organism evidence="1 2">
    <name type="scientific">Actinoplanes hulinensis</name>
    <dbReference type="NCBI Taxonomy" id="1144547"/>
    <lineage>
        <taxon>Bacteria</taxon>
        <taxon>Bacillati</taxon>
        <taxon>Actinomycetota</taxon>
        <taxon>Actinomycetes</taxon>
        <taxon>Micromonosporales</taxon>
        <taxon>Micromonosporaceae</taxon>
        <taxon>Actinoplanes</taxon>
    </lineage>
</organism>
<dbReference type="RefSeq" id="WP_220142981.1">
    <property type="nucleotide sequence ID" value="NZ_JAHXZI010000003.1"/>
</dbReference>
<protein>
    <submittedName>
        <fullName evidence="1">Uncharacterized protein</fullName>
    </submittedName>
</protein>
<keyword evidence="2" id="KW-1185">Reference proteome</keyword>
<name>A0ABS7AY02_9ACTN</name>
<dbReference type="Proteomes" id="UP001519863">
    <property type="component" value="Unassembled WGS sequence"/>
</dbReference>